<accession>A0AAD7EI16</accession>
<evidence type="ECO:0000313" key="3">
    <source>
        <dbReference type="Proteomes" id="UP001218218"/>
    </source>
</evidence>
<evidence type="ECO:0000313" key="2">
    <source>
        <dbReference type="EMBL" id="KAJ7326500.1"/>
    </source>
</evidence>
<evidence type="ECO:0000259" key="1">
    <source>
        <dbReference type="Pfam" id="PF22215"/>
    </source>
</evidence>
<dbReference type="AlphaFoldDB" id="A0AAD7EI16"/>
<dbReference type="InterPro" id="IPR054000">
    <property type="entry name" value="MLKL_N"/>
</dbReference>
<dbReference type="Proteomes" id="UP001218218">
    <property type="component" value="Unassembled WGS sequence"/>
</dbReference>
<organism evidence="2 3">
    <name type="scientific">Mycena albidolilacea</name>
    <dbReference type="NCBI Taxonomy" id="1033008"/>
    <lineage>
        <taxon>Eukaryota</taxon>
        <taxon>Fungi</taxon>
        <taxon>Dikarya</taxon>
        <taxon>Basidiomycota</taxon>
        <taxon>Agaricomycotina</taxon>
        <taxon>Agaricomycetes</taxon>
        <taxon>Agaricomycetidae</taxon>
        <taxon>Agaricales</taxon>
        <taxon>Marasmiineae</taxon>
        <taxon>Mycenaceae</taxon>
        <taxon>Mycena</taxon>
    </lineage>
</organism>
<protein>
    <recommendedName>
        <fullName evidence="1">Mixed lineage kinase domain-containing protein</fullName>
    </recommendedName>
</protein>
<dbReference type="GO" id="GO:0007166">
    <property type="term" value="P:cell surface receptor signaling pathway"/>
    <property type="evidence" value="ECO:0007669"/>
    <property type="project" value="InterPro"/>
</dbReference>
<proteinExistence type="predicted"/>
<gene>
    <name evidence="2" type="ORF">DFH08DRAFT_340796</name>
</gene>
<keyword evidence="3" id="KW-1185">Reference proteome</keyword>
<dbReference type="CDD" id="cd21037">
    <property type="entry name" value="MLKL_NTD"/>
    <property type="match status" value="1"/>
</dbReference>
<dbReference type="Gene3D" id="1.20.930.20">
    <property type="entry name" value="Adaptor protein Cbl, N-terminal domain"/>
    <property type="match status" value="1"/>
</dbReference>
<dbReference type="Pfam" id="PF22215">
    <property type="entry name" value="MLKL_N"/>
    <property type="match status" value="1"/>
</dbReference>
<dbReference type="InterPro" id="IPR036537">
    <property type="entry name" value="Adaptor_Cbl_N_dom_sf"/>
</dbReference>
<reference evidence="2" key="1">
    <citation type="submission" date="2023-03" db="EMBL/GenBank/DDBJ databases">
        <title>Massive genome expansion in bonnet fungi (Mycena s.s.) driven by repeated elements and novel gene families across ecological guilds.</title>
        <authorList>
            <consortium name="Lawrence Berkeley National Laboratory"/>
            <person name="Harder C.B."/>
            <person name="Miyauchi S."/>
            <person name="Viragh M."/>
            <person name="Kuo A."/>
            <person name="Thoen E."/>
            <person name="Andreopoulos B."/>
            <person name="Lu D."/>
            <person name="Skrede I."/>
            <person name="Drula E."/>
            <person name="Henrissat B."/>
            <person name="Morin E."/>
            <person name="Kohler A."/>
            <person name="Barry K."/>
            <person name="LaButti K."/>
            <person name="Morin E."/>
            <person name="Salamov A."/>
            <person name="Lipzen A."/>
            <person name="Mereny Z."/>
            <person name="Hegedus B."/>
            <person name="Baldrian P."/>
            <person name="Stursova M."/>
            <person name="Weitz H."/>
            <person name="Taylor A."/>
            <person name="Grigoriev I.V."/>
            <person name="Nagy L.G."/>
            <person name="Martin F."/>
            <person name="Kauserud H."/>
        </authorList>
    </citation>
    <scope>NUCLEOTIDE SEQUENCE</scope>
    <source>
        <strain evidence="2">CBHHK002</strain>
    </source>
</reference>
<feature type="domain" description="Mixed lineage kinase" evidence="1">
    <location>
        <begin position="15"/>
        <end position="126"/>
    </location>
</feature>
<comment type="caution">
    <text evidence="2">The sequence shown here is derived from an EMBL/GenBank/DDBJ whole genome shotgun (WGS) entry which is preliminary data.</text>
</comment>
<dbReference type="EMBL" id="JARIHO010000042">
    <property type="protein sequence ID" value="KAJ7326500.1"/>
    <property type="molecule type" value="Genomic_DNA"/>
</dbReference>
<name>A0AAD7EI16_9AGAR</name>
<dbReference type="InterPro" id="IPR059179">
    <property type="entry name" value="MLKL-like_MCAfunc"/>
</dbReference>
<sequence>MDPILATITLATFVKDLVELGRKIKHSIDQVGENKVQLSRLRDEVTGTLNGLVKLTQGFGNAQLSLELSTALEDLKGHLERIHSKSTKASQHTSWFKSWWNCQKIEQDIERLIEFKKDCYEQFMLFSTARIEGKADQIVDAATQILDATTQTQATAVQMADTNTRIKLPPQVLESKTTPVISRT</sequence>